<keyword evidence="3" id="KW-1185">Reference proteome</keyword>
<evidence type="ECO:0000313" key="3">
    <source>
        <dbReference type="Proteomes" id="UP000199111"/>
    </source>
</evidence>
<dbReference type="AlphaFoldDB" id="A0A1I4BTE6"/>
<reference evidence="3" key="1">
    <citation type="submission" date="2016-10" db="EMBL/GenBank/DDBJ databases">
        <authorList>
            <person name="Varghese N."/>
            <person name="Submissions S."/>
        </authorList>
    </citation>
    <scope>NUCLEOTIDE SEQUENCE [LARGE SCALE GENOMIC DNA]</scope>
    <source>
        <strain evidence="3">CGMCC 4.2126</strain>
    </source>
</reference>
<protein>
    <submittedName>
        <fullName evidence="2">NTP pyrophosphatase, house-cleaning of non-canonical NTPs</fullName>
    </submittedName>
</protein>
<evidence type="ECO:0000256" key="1">
    <source>
        <dbReference type="SAM" id="MobiDB-lite"/>
    </source>
</evidence>
<organism evidence="2 3">
    <name type="scientific">Streptosporangium canum</name>
    <dbReference type="NCBI Taxonomy" id="324952"/>
    <lineage>
        <taxon>Bacteria</taxon>
        <taxon>Bacillati</taxon>
        <taxon>Actinomycetota</taxon>
        <taxon>Actinomycetes</taxon>
        <taxon>Streptosporangiales</taxon>
        <taxon>Streptosporangiaceae</taxon>
        <taxon>Streptosporangium</taxon>
    </lineage>
</organism>
<proteinExistence type="predicted"/>
<accession>A0A1I4BTE6</accession>
<feature type="region of interest" description="Disordered" evidence="1">
    <location>
        <begin position="103"/>
        <end position="133"/>
    </location>
</feature>
<dbReference type="EMBL" id="FOQY01000033">
    <property type="protein sequence ID" value="SFK71477.1"/>
    <property type="molecule type" value="Genomic_DNA"/>
</dbReference>
<gene>
    <name evidence="2" type="ORF">SAMN05216275_1333</name>
</gene>
<evidence type="ECO:0000313" key="2">
    <source>
        <dbReference type="EMBL" id="SFK71477.1"/>
    </source>
</evidence>
<dbReference type="SUPFAM" id="SSF101386">
    <property type="entry name" value="all-alpha NTP pyrophosphatases"/>
    <property type="match status" value="1"/>
</dbReference>
<dbReference type="GeneID" id="96302294"/>
<sequence>MDLRQLTEQVEAVSSTYARKHGIIRDDTWFLLKLQEEVGELTQMFLMRSGQARDKGHSPQELEVGFRSELADVLSQVLLMARHHDVDLEVEVERKWMPWHPDRLSAQSGSRAAGAVLSEDAMESDGDQGNPPP</sequence>
<name>A0A1I4BTE6_9ACTN</name>
<dbReference type="Gene3D" id="1.10.287.1080">
    <property type="entry name" value="MazG-like"/>
    <property type="match status" value="1"/>
</dbReference>
<dbReference type="RefSeq" id="WP_218158902.1">
    <property type="nucleotide sequence ID" value="NZ_FOQY01000033.1"/>
</dbReference>
<dbReference type="Proteomes" id="UP000199111">
    <property type="component" value="Unassembled WGS sequence"/>
</dbReference>
<dbReference type="CDD" id="cd11538">
    <property type="entry name" value="NTP-PPase_u1"/>
    <property type="match status" value="1"/>
</dbReference>